<dbReference type="InterPro" id="IPR018968">
    <property type="entry name" value="Phasin"/>
</dbReference>
<dbReference type="AlphaFoldDB" id="A0A934SPV0"/>
<dbReference type="Proteomes" id="UP000622890">
    <property type="component" value="Unassembled WGS sequence"/>
</dbReference>
<dbReference type="InterPro" id="IPR010127">
    <property type="entry name" value="Phasin_subfam-1"/>
</dbReference>
<dbReference type="EMBL" id="JAEPBG010000001">
    <property type="protein sequence ID" value="MBK4733327.1"/>
    <property type="molecule type" value="Genomic_DNA"/>
</dbReference>
<dbReference type="NCBIfam" id="TIGR01841">
    <property type="entry name" value="phasin"/>
    <property type="match status" value="1"/>
</dbReference>
<protein>
    <submittedName>
        <fullName evidence="2">TIGR01841 family phasin</fullName>
    </submittedName>
</protein>
<gene>
    <name evidence="2" type="primary">phaP</name>
    <name evidence="2" type="ORF">JJB74_01660</name>
</gene>
<keyword evidence="3" id="KW-1185">Reference proteome</keyword>
<organism evidence="2 3">
    <name type="scientific">Noviherbaspirillum pedocola</name>
    <dbReference type="NCBI Taxonomy" id="2801341"/>
    <lineage>
        <taxon>Bacteria</taxon>
        <taxon>Pseudomonadati</taxon>
        <taxon>Pseudomonadota</taxon>
        <taxon>Betaproteobacteria</taxon>
        <taxon>Burkholderiales</taxon>
        <taxon>Oxalobacteraceae</taxon>
        <taxon>Noviherbaspirillum</taxon>
    </lineage>
</organism>
<evidence type="ECO:0000313" key="3">
    <source>
        <dbReference type="Proteomes" id="UP000622890"/>
    </source>
</evidence>
<feature type="domain" description="Phasin" evidence="1">
    <location>
        <begin position="17"/>
        <end position="109"/>
    </location>
</feature>
<sequence length="193" mass="20684">MFPNFEQYSASGRALLDTQTTAVNALASNMLQGVERIANLNLAAAKASSEEFSANMTKLLSATNPQEFFGISAAQFQPNLEKVSSYARYLSEIYSESQLALAKAIETQVSEASRAAAAVVDQLSKNAPAGSEDAMALMKSMMGNGNAFYEQITKVVKQTTDTMQSQARNFAGSYVQPAQQQAEKVVSIVTQSA</sequence>
<evidence type="ECO:0000313" key="2">
    <source>
        <dbReference type="EMBL" id="MBK4733327.1"/>
    </source>
</evidence>
<evidence type="ECO:0000259" key="1">
    <source>
        <dbReference type="Pfam" id="PF09361"/>
    </source>
</evidence>
<comment type="caution">
    <text evidence="2">The sequence shown here is derived from an EMBL/GenBank/DDBJ whole genome shotgun (WGS) entry which is preliminary data.</text>
</comment>
<dbReference type="Pfam" id="PF09361">
    <property type="entry name" value="Phasin_2"/>
    <property type="match status" value="1"/>
</dbReference>
<dbReference type="RefSeq" id="WP_200590050.1">
    <property type="nucleotide sequence ID" value="NZ_JAEPBG010000001.1"/>
</dbReference>
<name>A0A934SPV0_9BURK</name>
<proteinExistence type="predicted"/>
<reference evidence="2" key="1">
    <citation type="submission" date="2021-01" db="EMBL/GenBank/DDBJ databases">
        <title>Genome sequence of strain Noviherbaspirillum sp. DKR-6.</title>
        <authorList>
            <person name="Chaudhary D.K."/>
        </authorList>
    </citation>
    <scope>NUCLEOTIDE SEQUENCE</scope>
    <source>
        <strain evidence="2">DKR-6</strain>
    </source>
</reference>
<accession>A0A934SPV0</accession>